<dbReference type="Proteomes" id="UP000775872">
    <property type="component" value="Unassembled WGS sequence"/>
</dbReference>
<comment type="caution">
    <text evidence="1">The sequence shown here is derived from an EMBL/GenBank/DDBJ whole genome shotgun (WGS) entry which is preliminary data.</text>
</comment>
<name>A0A9N9ZPJ6_9HYPO</name>
<accession>A0A9N9ZPJ6</accession>
<sequence length="85" mass="9188">MSQKDQSKWSDRLLAPNDSYCNMPNDTSVASGLDIKVYGRQVVDGSATSAYDSIIESATKGSFLQIAQRKDLRLGPQNNLPAGVP</sequence>
<evidence type="ECO:0000313" key="2">
    <source>
        <dbReference type="Proteomes" id="UP000775872"/>
    </source>
</evidence>
<dbReference type="EMBL" id="CABFOC020000091">
    <property type="protein sequence ID" value="CAH0059246.1"/>
    <property type="molecule type" value="Genomic_DNA"/>
</dbReference>
<gene>
    <name evidence="1" type="ORF">CSOL1703_00008281</name>
</gene>
<evidence type="ECO:0000313" key="1">
    <source>
        <dbReference type="EMBL" id="CAH0059246.1"/>
    </source>
</evidence>
<organism evidence="1 2">
    <name type="scientific">Clonostachys solani</name>
    <dbReference type="NCBI Taxonomy" id="160281"/>
    <lineage>
        <taxon>Eukaryota</taxon>
        <taxon>Fungi</taxon>
        <taxon>Dikarya</taxon>
        <taxon>Ascomycota</taxon>
        <taxon>Pezizomycotina</taxon>
        <taxon>Sordariomycetes</taxon>
        <taxon>Hypocreomycetidae</taxon>
        <taxon>Hypocreales</taxon>
        <taxon>Bionectriaceae</taxon>
        <taxon>Clonostachys</taxon>
    </lineage>
</organism>
<reference evidence="1" key="1">
    <citation type="submission" date="2021-10" db="EMBL/GenBank/DDBJ databases">
        <authorList>
            <person name="Piombo E."/>
        </authorList>
    </citation>
    <scope>NUCLEOTIDE SEQUENCE</scope>
</reference>
<dbReference type="AlphaFoldDB" id="A0A9N9ZPJ6"/>
<proteinExistence type="predicted"/>
<keyword evidence="2" id="KW-1185">Reference proteome</keyword>
<protein>
    <submittedName>
        <fullName evidence="1">Uncharacterized protein</fullName>
    </submittedName>
</protein>